<feature type="compositionally biased region" description="Low complexity" evidence="6">
    <location>
        <begin position="251"/>
        <end position="262"/>
    </location>
</feature>
<feature type="transmembrane region" description="Helical" evidence="7">
    <location>
        <begin position="148"/>
        <end position="172"/>
    </location>
</feature>
<accession>A0AAD6ZVG9</accession>
<dbReference type="InterPro" id="IPR011701">
    <property type="entry name" value="MFS"/>
</dbReference>
<keyword evidence="5 7" id="KW-0472">Membrane</keyword>
<evidence type="ECO:0000256" key="6">
    <source>
        <dbReference type="SAM" id="MobiDB-lite"/>
    </source>
</evidence>
<name>A0AAD6ZVG9_9AGAR</name>
<dbReference type="InterPro" id="IPR036259">
    <property type="entry name" value="MFS_trans_sf"/>
</dbReference>
<keyword evidence="4 7" id="KW-1133">Transmembrane helix</keyword>
<dbReference type="GO" id="GO:0022857">
    <property type="term" value="F:transmembrane transporter activity"/>
    <property type="evidence" value="ECO:0007669"/>
    <property type="project" value="InterPro"/>
</dbReference>
<evidence type="ECO:0000256" key="4">
    <source>
        <dbReference type="ARBA" id="ARBA00022989"/>
    </source>
</evidence>
<feature type="region of interest" description="Disordered" evidence="6">
    <location>
        <begin position="209"/>
        <end position="271"/>
    </location>
</feature>
<evidence type="ECO:0000313" key="9">
    <source>
        <dbReference type="EMBL" id="KAJ7342416.1"/>
    </source>
</evidence>
<feature type="compositionally biased region" description="Basic residues" evidence="6">
    <location>
        <begin position="386"/>
        <end position="402"/>
    </location>
</feature>
<evidence type="ECO:0000256" key="2">
    <source>
        <dbReference type="ARBA" id="ARBA00022448"/>
    </source>
</evidence>
<dbReference type="Proteomes" id="UP001218218">
    <property type="component" value="Unassembled WGS sequence"/>
</dbReference>
<feature type="transmembrane region" description="Helical" evidence="7">
    <location>
        <begin position="89"/>
        <end position="108"/>
    </location>
</feature>
<evidence type="ECO:0000256" key="5">
    <source>
        <dbReference type="ARBA" id="ARBA00023136"/>
    </source>
</evidence>
<evidence type="ECO:0000259" key="8">
    <source>
        <dbReference type="PROSITE" id="PS50850"/>
    </source>
</evidence>
<dbReference type="PANTHER" id="PTHR42718">
    <property type="entry name" value="MAJOR FACILITATOR SUPERFAMILY MULTIDRUG TRANSPORTER MFSC"/>
    <property type="match status" value="1"/>
</dbReference>
<dbReference type="AlphaFoldDB" id="A0AAD6ZVG9"/>
<feature type="compositionally biased region" description="Pro residues" evidence="6">
    <location>
        <begin position="595"/>
        <end position="604"/>
    </location>
</feature>
<keyword evidence="10" id="KW-1185">Reference proteome</keyword>
<dbReference type="PANTHER" id="PTHR42718:SF9">
    <property type="entry name" value="MAJOR FACILITATOR SUPERFAMILY MULTIDRUG TRANSPORTER MFSC"/>
    <property type="match status" value="1"/>
</dbReference>
<reference evidence="9" key="1">
    <citation type="submission" date="2023-03" db="EMBL/GenBank/DDBJ databases">
        <title>Massive genome expansion in bonnet fungi (Mycena s.s.) driven by repeated elements and novel gene families across ecological guilds.</title>
        <authorList>
            <consortium name="Lawrence Berkeley National Laboratory"/>
            <person name="Harder C.B."/>
            <person name="Miyauchi S."/>
            <person name="Viragh M."/>
            <person name="Kuo A."/>
            <person name="Thoen E."/>
            <person name="Andreopoulos B."/>
            <person name="Lu D."/>
            <person name="Skrede I."/>
            <person name="Drula E."/>
            <person name="Henrissat B."/>
            <person name="Morin E."/>
            <person name="Kohler A."/>
            <person name="Barry K."/>
            <person name="LaButti K."/>
            <person name="Morin E."/>
            <person name="Salamov A."/>
            <person name="Lipzen A."/>
            <person name="Mereny Z."/>
            <person name="Hegedus B."/>
            <person name="Baldrian P."/>
            <person name="Stursova M."/>
            <person name="Weitz H."/>
            <person name="Taylor A."/>
            <person name="Grigoriev I.V."/>
            <person name="Nagy L.G."/>
            <person name="Martin F."/>
            <person name="Kauserud H."/>
        </authorList>
    </citation>
    <scope>NUCLEOTIDE SEQUENCE</scope>
    <source>
        <strain evidence="9">CBHHK002</strain>
    </source>
</reference>
<protein>
    <submittedName>
        <fullName evidence="9">Major facilitator superfamily domain-containing protein</fullName>
    </submittedName>
</protein>
<evidence type="ECO:0000256" key="1">
    <source>
        <dbReference type="ARBA" id="ARBA00004141"/>
    </source>
</evidence>
<organism evidence="9 10">
    <name type="scientific">Mycena albidolilacea</name>
    <dbReference type="NCBI Taxonomy" id="1033008"/>
    <lineage>
        <taxon>Eukaryota</taxon>
        <taxon>Fungi</taxon>
        <taxon>Dikarya</taxon>
        <taxon>Basidiomycota</taxon>
        <taxon>Agaricomycotina</taxon>
        <taxon>Agaricomycetes</taxon>
        <taxon>Agaricomycetidae</taxon>
        <taxon>Agaricales</taxon>
        <taxon>Marasmiineae</taxon>
        <taxon>Mycenaceae</taxon>
        <taxon>Mycena</taxon>
    </lineage>
</organism>
<feature type="region of interest" description="Disordered" evidence="6">
    <location>
        <begin position="378"/>
        <end position="465"/>
    </location>
</feature>
<dbReference type="SUPFAM" id="SSF103473">
    <property type="entry name" value="MFS general substrate transporter"/>
    <property type="match status" value="1"/>
</dbReference>
<dbReference type="PROSITE" id="PS50850">
    <property type="entry name" value="MFS"/>
    <property type="match status" value="1"/>
</dbReference>
<dbReference type="GO" id="GO:0016020">
    <property type="term" value="C:membrane"/>
    <property type="evidence" value="ECO:0007669"/>
    <property type="project" value="UniProtKB-SubCell"/>
</dbReference>
<feature type="transmembrane region" description="Helical" evidence="7">
    <location>
        <begin position="114"/>
        <end position="136"/>
    </location>
</feature>
<feature type="compositionally biased region" description="Basic and acidic residues" evidence="6">
    <location>
        <begin position="533"/>
        <end position="545"/>
    </location>
</feature>
<keyword evidence="3 7" id="KW-0812">Transmembrane</keyword>
<feature type="compositionally biased region" description="Basic residues" evidence="6">
    <location>
        <begin position="546"/>
        <end position="560"/>
    </location>
</feature>
<evidence type="ECO:0000256" key="7">
    <source>
        <dbReference type="SAM" id="Phobius"/>
    </source>
</evidence>
<dbReference type="Pfam" id="PF07690">
    <property type="entry name" value="MFS_1"/>
    <property type="match status" value="1"/>
</dbReference>
<dbReference type="InterPro" id="IPR020846">
    <property type="entry name" value="MFS_dom"/>
</dbReference>
<feature type="domain" description="Major facilitator superfamily (MFS) profile" evidence="8">
    <location>
        <begin position="23"/>
        <end position="634"/>
    </location>
</feature>
<dbReference type="EMBL" id="JARIHO010000025">
    <property type="protein sequence ID" value="KAJ7342416.1"/>
    <property type="molecule type" value="Genomic_DNA"/>
</dbReference>
<feature type="compositionally biased region" description="Low complexity" evidence="6">
    <location>
        <begin position="212"/>
        <end position="238"/>
    </location>
</feature>
<feature type="transmembrane region" description="Helical" evidence="7">
    <location>
        <begin position="184"/>
        <end position="202"/>
    </location>
</feature>
<comment type="caution">
    <text evidence="9">The sequence shown here is derived from an EMBL/GenBank/DDBJ whole genome shotgun (WGS) entry which is preliminary data.</text>
</comment>
<evidence type="ECO:0000313" key="10">
    <source>
        <dbReference type="Proteomes" id="UP001218218"/>
    </source>
</evidence>
<keyword evidence="2" id="KW-0813">Transport</keyword>
<proteinExistence type="predicted"/>
<dbReference type="Gene3D" id="1.20.1720.10">
    <property type="entry name" value="Multidrug resistance protein D"/>
    <property type="match status" value="1"/>
</dbReference>
<feature type="region of interest" description="Disordered" evidence="6">
    <location>
        <begin position="496"/>
        <end position="613"/>
    </location>
</feature>
<sequence length="634" mass="67236">MDAPPSSPPPAPTTRSRWRAVTIAGTCTAAMLVNSSNNTSVAIALPTIGGALHARAAALQWLVSAYPLSSGCLLLFCGHLADVHGRKRVFLGGSLILFAFTLACGFAQDEVTLAVLRGLQGVGGAATIPAALGILAHEFPPSSGRARAAAFSSFSAGAPVGGALGMVLGGLVTQLSRYTWRAQFFLSAAIAFATLLVGVLVIPPDAPLRSHTPSPNSALTASASPNAASASLSPNANAAEDRPTTAAHTYPPSKESSPSHPSLQNGARARDTRTDWPGAILSAAGLVLLVFVLGQGSGPGVPPPRASDDTNMGYPAGAGWREYATRGKGEGRLGGRGVLQVEWEFDGAGGAASGEGVEVGGEVDVDFGFNSPVWEGHVHGHDMHEHHHHRHHHHRHHHHHHPPPPPRGGFLSWLFGRPPPPPHPHPHHHHDHDHPHLHHGPPHRRSPPPPIHVADPSQVEKDRESPFWRMQSENGFAPDLDVELDLEFKVEADEFDDRPHRHPSHDGHGPHAHSHYDGQGPYDHHPHHHHHDHEREGPHANEQHGPHPHHGPHHGPHHHGPPPPPPGPLGALMDWLSGRPPRPPHWHGPRNDFPPGGPGGPGGPPGGGMVGYPPPPMHAGQAWGMACTFLPPQI</sequence>
<evidence type="ECO:0000256" key="3">
    <source>
        <dbReference type="ARBA" id="ARBA00022692"/>
    </source>
</evidence>
<comment type="subcellular location">
    <subcellularLocation>
        <location evidence="1">Membrane</location>
        <topology evidence="1">Multi-pass membrane protein</topology>
    </subcellularLocation>
</comment>
<feature type="compositionally biased region" description="Basic residues" evidence="6">
    <location>
        <begin position="424"/>
        <end position="446"/>
    </location>
</feature>
<gene>
    <name evidence="9" type="ORF">DFH08DRAFT_239191</name>
</gene>